<accession>A0ACC0B5K2</accession>
<sequence length="334" mass="39281">MKAKRESVEKELSIGYEDISISLSLNSFLLCHELSFKELKFFLELYASYVTLVGNLMFNPFTCQLSFNVSHMLKCYSPCAYFEKELLVSVIRYIRPSYQDLELLYDNLFFDLHVANFSSSCASMWSKIHILLESFDESGYDERISWFSWSLTGVFHAKLKGEFVENFYYESSFLYASMKALDEFIPFIQLLCLVSHKFEFPHDEQKVLTLDNFLKASLFGSIHGFQLYHFYFKKLMWLLLCGKKMNDSFKVLQVYLCDLVKTTFEKGVFELTLKNLIEKHLVYPISFIDFLFKDILNDLLVQNTISYVKPLNQSFGGILLYSLTFKEFLEELIF</sequence>
<evidence type="ECO:0000313" key="2">
    <source>
        <dbReference type="Proteomes" id="UP001060085"/>
    </source>
</evidence>
<keyword evidence="2" id="KW-1185">Reference proteome</keyword>
<comment type="caution">
    <text evidence="1">The sequence shown here is derived from an EMBL/GenBank/DDBJ whole genome shotgun (WGS) entry which is preliminary data.</text>
</comment>
<protein>
    <submittedName>
        <fullName evidence="1">Uncharacterized protein</fullName>
    </submittedName>
</protein>
<proteinExistence type="predicted"/>
<evidence type="ECO:0000313" key="1">
    <source>
        <dbReference type="EMBL" id="KAI5667930.1"/>
    </source>
</evidence>
<reference evidence="2" key="1">
    <citation type="journal article" date="2023" name="Nat. Plants">
        <title>Single-cell RNA sequencing provides a high-resolution roadmap for understanding the multicellular compartmentation of specialized metabolism.</title>
        <authorList>
            <person name="Sun S."/>
            <person name="Shen X."/>
            <person name="Li Y."/>
            <person name="Li Y."/>
            <person name="Wang S."/>
            <person name="Li R."/>
            <person name="Zhang H."/>
            <person name="Shen G."/>
            <person name="Guo B."/>
            <person name="Wei J."/>
            <person name="Xu J."/>
            <person name="St-Pierre B."/>
            <person name="Chen S."/>
            <person name="Sun C."/>
        </authorList>
    </citation>
    <scope>NUCLEOTIDE SEQUENCE [LARGE SCALE GENOMIC DNA]</scope>
</reference>
<organism evidence="1 2">
    <name type="scientific">Catharanthus roseus</name>
    <name type="common">Madagascar periwinkle</name>
    <name type="synonym">Vinca rosea</name>
    <dbReference type="NCBI Taxonomy" id="4058"/>
    <lineage>
        <taxon>Eukaryota</taxon>
        <taxon>Viridiplantae</taxon>
        <taxon>Streptophyta</taxon>
        <taxon>Embryophyta</taxon>
        <taxon>Tracheophyta</taxon>
        <taxon>Spermatophyta</taxon>
        <taxon>Magnoliopsida</taxon>
        <taxon>eudicotyledons</taxon>
        <taxon>Gunneridae</taxon>
        <taxon>Pentapetalae</taxon>
        <taxon>asterids</taxon>
        <taxon>lamiids</taxon>
        <taxon>Gentianales</taxon>
        <taxon>Apocynaceae</taxon>
        <taxon>Rauvolfioideae</taxon>
        <taxon>Vinceae</taxon>
        <taxon>Catharanthinae</taxon>
        <taxon>Catharanthus</taxon>
    </lineage>
</organism>
<dbReference type="Proteomes" id="UP001060085">
    <property type="component" value="Linkage Group LG04"/>
</dbReference>
<name>A0ACC0B5K2_CATRO</name>
<gene>
    <name evidence="1" type="ORF">M9H77_17783</name>
</gene>
<dbReference type="EMBL" id="CM044704">
    <property type="protein sequence ID" value="KAI5667930.1"/>
    <property type="molecule type" value="Genomic_DNA"/>
</dbReference>